<keyword evidence="4" id="KW-1185">Reference proteome</keyword>
<dbReference type="OrthoDB" id="2107166at2759"/>
<feature type="region of interest" description="Disordered" evidence="1">
    <location>
        <begin position="154"/>
        <end position="177"/>
    </location>
</feature>
<dbReference type="OMA" id="WEATEIR"/>
<accession>A0A5M3MZF5</accession>
<dbReference type="KEGG" id="cput:CONPUDRAFT_151065"/>
<dbReference type="GeneID" id="19202801"/>
<gene>
    <name evidence="3" type="ORF">CONPUDRAFT_151065</name>
</gene>
<feature type="compositionally biased region" description="Acidic residues" evidence="1">
    <location>
        <begin position="7"/>
        <end position="24"/>
    </location>
</feature>
<evidence type="ECO:0000259" key="2">
    <source>
        <dbReference type="PROSITE" id="PS51782"/>
    </source>
</evidence>
<dbReference type="PROSITE" id="PS51782">
    <property type="entry name" value="LYSM"/>
    <property type="match status" value="1"/>
</dbReference>
<dbReference type="Pfam" id="PF01476">
    <property type="entry name" value="LysM"/>
    <property type="match status" value="1"/>
</dbReference>
<proteinExistence type="predicted"/>
<dbReference type="SUPFAM" id="SSF54106">
    <property type="entry name" value="LysM domain"/>
    <property type="match status" value="1"/>
</dbReference>
<dbReference type="InterPro" id="IPR036779">
    <property type="entry name" value="LysM_dom_sf"/>
</dbReference>
<dbReference type="Proteomes" id="UP000053558">
    <property type="component" value="Unassembled WGS sequence"/>
</dbReference>
<dbReference type="InterPro" id="IPR018392">
    <property type="entry name" value="LysM"/>
</dbReference>
<sequence>MNINGGVDDEDVFSIGDDEDDEDIAGSQLNGAAVNPGRRTPPPAYEEFAHGETPGLTSSGGSDHRNDPPATRQSAEPSVHDWDNASSETVEVGTTFSPSPTPQKYHIRPQDTLQGIALRFGLNARALCKLNNLPPSTLSTTPHLLHTRTVLTLPPSAASSSQPQTPPGQPSEEYERRRALERASKRLQTLTKETDWRVAKAYAALADDPDAEAAFEAKLKELMLSSQGGGESSLEARAVDQYLDDLEWEATEIREGRGVRIEGLRASSSKTAKG</sequence>
<dbReference type="AlphaFoldDB" id="A0A5M3MZF5"/>
<feature type="region of interest" description="Disordered" evidence="1">
    <location>
        <begin position="1"/>
        <end position="107"/>
    </location>
</feature>
<feature type="compositionally biased region" description="Polar residues" evidence="1">
    <location>
        <begin position="84"/>
        <end position="98"/>
    </location>
</feature>
<dbReference type="CDD" id="cd00118">
    <property type="entry name" value="LysM"/>
    <property type="match status" value="1"/>
</dbReference>
<organism evidence="3 4">
    <name type="scientific">Coniophora puteana (strain RWD-64-598)</name>
    <name type="common">Brown rot fungus</name>
    <dbReference type="NCBI Taxonomy" id="741705"/>
    <lineage>
        <taxon>Eukaryota</taxon>
        <taxon>Fungi</taxon>
        <taxon>Dikarya</taxon>
        <taxon>Basidiomycota</taxon>
        <taxon>Agaricomycotina</taxon>
        <taxon>Agaricomycetes</taxon>
        <taxon>Agaricomycetidae</taxon>
        <taxon>Boletales</taxon>
        <taxon>Coniophorineae</taxon>
        <taxon>Coniophoraceae</taxon>
        <taxon>Coniophora</taxon>
    </lineage>
</organism>
<dbReference type="EMBL" id="JH711575">
    <property type="protein sequence ID" value="EIW84015.1"/>
    <property type="molecule type" value="Genomic_DNA"/>
</dbReference>
<dbReference type="Gene3D" id="3.10.350.10">
    <property type="entry name" value="LysM domain"/>
    <property type="match status" value="1"/>
</dbReference>
<comment type="caution">
    <text evidence="3">The sequence shown here is derived from an EMBL/GenBank/DDBJ whole genome shotgun (WGS) entry which is preliminary data.</text>
</comment>
<evidence type="ECO:0000313" key="4">
    <source>
        <dbReference type="Proteomes" id="UP000053558"/>
    </source>
</evidence>
<protein>
    <recommendedName>
        <fullName evidence="2">LysM domain-containing protein</fullName>
    </recommendedName>
</protein>
<dbReference type="RefSeq" id="XP_007765842.1">
    <property type="nucleotide sequence ID" value="XM_007767652.1"/>
</dbReference>
<evidence type="ECO:0000313" key="3">
    <source>
        <dbReference type="EMBL" id="EIW84015.1"/>
    </source>
</evidence>
<reference evidence="4" key="1">
    <citation type="journal article" date="2012" name="Science">
        <title>The Paleozoic origin of enzymatic lignin decomposition reconstructed from 31 fungal genomes.</title>
        <authorList>
            <person name="Floudas D."/>
            <person name="Binder M."/>
            <person name="Riley R."/>
            <person name="Barry K."/>
            <person name="Blanchette R.A."/>
            <person name="Henrissat B."/>
            <person name="Martinez A.T."/>
            <person name="Otillar R."/>
            <person name="Spatafora J.W."/>
            <person name="Yadav J.S."/>
            <person name="Aerts A."/>
            <person name="Benoit I."/>
            <person name="Boyd A."/>
            <person name="Carlson A."/>
            <person name="Copeland A."/>
            <person name="Coutinho P.M."/>
            <person name="de Vries R.P."/>
            <person name="Ferreira P."/>
            <person name="Findley K."/>
            <person name="Foster B."/>
            <person name="Gaskell J."/>
            <person name="Glotzer D."/>
            <person name="Gorecki P."/>
            <person name="Heitman J."/>
            <person name="Hesse C."/>
            <person name="Hori C."/>
            <person name="Igarashi K."/>
            <person name="Jurgens J.A."/>
            <person name="Kallen N."/>
            <person name="Kersten P."/>
            <person name="Kohler A."/>
            <person name="Kuees U."/>
            <person name="Kumar T.K.A."/>
            <person name="Kuo A."/>
            <person name="LaButti K."/>
            <person name="Larrondo L.F."/>
            <person name="Lindquist E."/>
            <person name="Ling A."/>
            <person name="Lombard V."/>
            <person name="Lucas S."/>
            <person name="Lundell T."/>
            <person name="Martin R."/>
            <person name="McLaughlin D.J."/>
            <person name="Morgenstern I."/>
            <person name="Morin E."/>
            <person name="Murat C."/>
            <person name="Nagy L.G."/>
            <person name="Nolan M."/>
            <person name="Ohm R.A."/>
            <person name="Patyshakuliyeva A."/>
            <person name="Rokas A."/>
            <person name="Ruiz-Duenas F.J."/>
            <person name="Sabat G."/>
            <person name="Salamov A."/>
            <person name="Samejima M."/>
            <person name="Schmutz J."/>
            <person name="Slot J.C."/>
            <person name="St John F."/>
            <person name="Stenlid J."/>
            <person name="Sun H."/>
            <person name="Sun S."/>
            <person name="Syed K."/>
            <person name="Tsang A."/>
            <person name="Wiebenga A."/>
            <person name="Young D."/>
            <person name="Pisabarro A."/>
            <person name="Eastwood D.C."/>
            <person name="Martin F."/>
            <person name="Cullen D."/>
            <person name="Grigoriev I.V."/>
            <person name="Hibbett D.S."/>
        </authorList>
    </citation>
    <scope>NUCLEOTIDE SEQUENCE [LARGE SCALE GENOMIC DNA]</scope>
    <source>
        <strain evidence="4">RWD-64-598 SS2</strain>
    </source>
</reference>
<feature type="domain" description="LysM" evidence="2">
    <location>
        <begin position="103"/>
        <end position="153"/>
    </location>
</feature>
<name>A0A5M3MZF5_CONPW</name>
<evidence type="ECO:0000256" key="1">
    <source>
        <dbReference type="SAM" id="MobiDB-lite"/>
    </source>
</evidence>
<feature type="compositionally biased region" description="Low complexity" evidence="1">
    <location>
        <begin position="154"/>
        <end position="163"/>
    </location>
</feature>